<dbReference type="KEGG" id="prz:GZH47_04255"/>
<keyword evidence="2" id="KW-0648">Protein biosynthesis</keyword>
<protein>
    <submittedName>
        <fullName evidence="2">Translation initiation factor 2</fullName>
    </submittedName>
</protein>
<feature type="transmembrane region" description="Helical" evidence="1">
    <location>
        <begin position="20"/>
        <end position="43"/>
    </location>
</feature>
<organism evidence="2 3">
    <name type="scientific">Paenibacillus rhizovicinus</name>
    <dbReference type="NCBI Taxonomy" id="2704463"/>
    <lineage>
        <taxon>Bacteria</taxon>
        <taxon>Bacillati</taxon>
        <taxon>Bacillota</taxon>
        <taxon>Bacilli</taxon>
        <taxon>Bacillales</taxon>
        <taxon>Paenibacillaceae</taxon>
        <taxon>Paenibacillus</taxon>
    </lineage>
</organism>
<gene>
    <name evidence="2" type="ORF">GZH47_04255</name>
</gene>
<name>A0A6C0NVB3_9BACL</name>
<keyword evidence="1" id="KW-1133">Transmembrane helix</keyword>
<proteinExistence type="predicted"/>
<dbReference type="GO" id="GO:0003743">
    <property type="term" value="F:translation initiation factor activity"/>
    <property type="evidence" value="ECO:0007669"/>
    <property type="project" value="UniProtKB-KW"/>
</dbReference>
<sequence>MPTNNNESSQPSRELLIAKIAFLGASVTLLGDGLSALAAGLALESLENEQRTPYPGVQAQVEPAQKQLDYLINELIQLRKRFR</sequence>
<accession>A0A6C0NVB3</accession>
<dbReference type="Proteomes" id="UP000479114">
    <property type="component" value="Chromosome"/>
</dbReference>
<keyword evidence="3" id="KW-1185">Reference proteome</keyword>
<dbReference type="AlphaFoldDB" id="A0A6C0NVB3"/>
<keyword evidence="1" id="KW-0472">Membrane</keyword>
<keyword evidence="1" id="KW-0812">Transmembrane</keyword>
<evidence type="ECO:0000256" key="1">
    <source>
        <dbReference type="SAM" id="Phobius"/>
    </source>
</evidence>
<dbReference type="EMBL" id="CP048286">
    <property type="protein sequence ID" value="QHW30129.1"/>
    <property type="molecule type" value="Genomic_DNA"/>
</dbReference>
<keyword evidence="2" id="KW-0396">Initiation factor</keyword>
<dbReference type="RefSeq" id="WP_162638836.1">
    <property type="nucleotide sequence ID" value="NZ_CP048286.1"/>
</dbReference>
<reference evidence="2 3" key="1">
    <citation type="submission" date="2020-02" db="EMBL/GenBank/DDBJ databases">
        <title>Paenibacillus sp. nov., isolated from rhizosphere soil of tomato.</title>
        <authorList>
            <person name="Weon H.-Y."/>
            <person name="Lee S.A."/>
        </authorList>
    </citation>
    <scope>NUCLEOTIDE SEQUENCE [LARGE SCALE GENOMIC DNA]</scope>
    <source>
        <strain evidence="2 3">14171R-81</strain>
    </source>
</reference>
<evidence type="ECO:0000313" key="3">
    <source>
        <dbReference type="Proteomes" id="UP000479114"/>
    </source>
</evidence>
<evidence type="ECO:0000313" key="2">
    <source>
        <dbReference type="EMBL" id="QHW30129.1"/>
    </source>
</evidence>